<dbReference type="Proteomes" id="UP000601041">
    <property type="component" value="Unassembled WGS sequence"/>
</dbReference>
<dbReference type="EMBL" id="CABFWE030000011">
    <property type="protein sequence ID" value="CAD7047976.1"/>
    <property type="molecule type" value="Genomic_DNA"/>
</dbReference>
<dbReference type="PANTHER" id="PTHR10000:SF8">
    <property type="entry name" value="HAD SUPERFAMILY HYDROLASE-LIKE, TYPE 3"/>
    <property type="match status" value="1"/>
</dbReference>
<sequence length="522" mass="58251">MDVVRSMNDVTAHIFELDQKDGYLATNSLALSASVLARAFGELDQDGPPDFFRMTDIRFEQLSLFDWLESAAGFAQEAVARRSVIIVFSPRLRPIAEDLESRFAESALLFIQLADFRSFAHGRHLWLTERSRDTALLVITEPSVGGLWQDMREQVPAEVATFEMPLNGSAPPDLIAGLLGGMHLVSRVANAANKNIAKPTISDLGRKLYYAKLAELVPPPEVEQTRGEHSKYEVLGARWPSRRNSGKIRRARFEAETSLESQKFRAVVFDYDGTLCSSNATDTPPPEPVCAHIRRLAEAGVMIGIASGRGGSIAESFEMLFDKSRWPKIRLGLYNGGWIGELGDRPPVRSGLSDFLIHAKRVLTALRSSGVPIHMIRENPPYQLSVRFENGVSTEDMWFVVADAMKQSGLETGTILRSKHSIDVLAEGVSKSHVVANIVQRDRIDPYEILTMGDLGAWPGNDSSLLQHRFSLSVDLPSRRLDRGWKLAPRFKRDVDATLWYLDRMQTNHDGNFKLSLSGEYE</sequence>
<keyword evidence="2" id="KW-1185">Reference proteome</keyword>
<comment type="caution">
    <text evidence="1">The sequence shown here is derived from an EMBL/GenBank/DDBJ whole genome shotgun (WGS) entry which is preliminary data.</text>
</comment>
<dbReference type="InterPro" id="IPR023214">
    <property type="entry name" value="HAD_sf"/>
</dbReference>
<dbReference type="InterPro" id="IPR036412">
    <property type="entry name" value="HAD-like_sf"/>
</dbReference>
<dbReference type="PANTHER" id="PTHR10000">
    <property type="entry name" value="PHOSPHOSERINE PHOSPHATASE"/>
    <property type="match status" value="1"/>
</dbReference>
<keyword evidence="1" id="KW-0378">Hydrolase</keyword>
<gene>
    <name evidence="1" type="ORF">RHAB21_03851</name>
</gene>
<accession>A0ABM8PTQ1</accession>
<dbReference type="SUPFAM" id="SSF56784">
    <property type="entry name" value="HAD-like"/>
    <property type="match status" value="1"/>
</dbReference>
<name>A0ABM8PTQ1_9HYPH</name>
<dbReference type="Gene3D" id="3.40.50.1000">
    <property type="entry name" value="HAD superfamily/HAD-like"/>
    <property type="match status" value="1"/>
</dbReference>
<evidence type="ECO:0000313" key="2">
    <source>
        <dbReference type="Proteomes" id="UP000601041"/>
    </source>
</evidence>
<evidence type="ECO:0000313" key="1">
    <source>
        <dbReference type="EMBL" id="CAD7047976.1"/>
    </source>
</evidence>
<organism evidence="1 2">
    <name type="scientific">Pseudorhizobium halotolerans</name>
    <dbReference type="NCBI Taxonomy" id="1233081"/>
    <lineage>
        <taxon>Bacteria</taxon>
        <taxon>Pseudomonadati</taxon>
        <taxon>Pseudomonadota</taxon>
        <taxon>Alphaproteobacteria</taxon>
        <taxon>Hyphomicrobiales</taxon>
        <taxon>Rhizobiaceae</taxon>
        <taxon>Rhizobium/Agrobacterium group</taxon>
        <taxon>Pseudorhizobium</taxon>
    </lineage>
</organism>
<protein>
    <submittedName>
        <fullName evidence="1">Sucrose-6-phosphate hydrolase</fullName>
    </submittedName>
</protein>
<reference evidence="1 2" key="1">
    <citation type="submission" date="2020-11" db="EMBL/GenBank/DDBJ databases">
        <authorList>
            <person name="Lassalle F."/>
        </authorList>
    </citation>
    <scope>NUCLEOTIDE SEQUENCE [LARGE SCALE GENOMIC DNA]</scope>
    <source>
        <strain evidence="1 2">AB21</strain>
    </source>
</reference>
<dbReference type="GO" id="GO:0016787">
    <property type="term" value="F:hydrolase activity"/>
    <property type="evidence" value="ECO:0007669"/>
    <property type="project" value="UniProtKB-KW"/>
</dbReference>
<proteinExistence type="predicted"/>